<dbReference type="Proteomes" id="UP000186351">
    <property type="component" value="Chromosome"/>
</dbReference>
<dbReference type="PANTHER" id="PTHR22916:SF51">
    <property type="entry name" value="GLYCOSYLTRANSFERASE EPSH-RELATED"/>
    <property type="match status" value="1"/>
</dbReference>
<dbReference type="STRING" id="1796646.A4V02_11970"/>
<evidence type="ECO:0000259" key="3">
    <source>
        <dbReference type="Pfam" id="PF00535"/>
    </source>
</evidence>
<evidence type="ECO:0000313" key="5">
    <source>
        <dbReference type="EMBL" id="TGY68627.1"/>
    </source>
</evidence>
<sequence length="334" mass="38952">MRTPKLSIIIPVYNVASYIEESVYSLLNQTVIRDMEIILVENGSKDNSLELCHKLSDCNPCIKVITTDIADVSTARNCGLNIARGSLIGFIDGDDTVEPTMFEELIKAKEAFHADIAYCNFKYVQLDGTVEHRFPDTGAVSEISPSELCYEILMEESTSAPWARIYDRSFFDNRKFPERMVYEDHSTMYRWMSEMSKIVHIDKPLYNYHARIGSITNGFDKDLRKYHDYFYAEIGRLDFVYDYSNLDSVHKKKVLRYLIKNTRVVAAYYVNMLLKNNDIEGARKIYRYYLDILDIRRVLSSPFLIVKTLEGRHKFKHRVSRILESLYLDQAILK</sequence>
<reference evidence="6" key="1">
    <citation type="submission" date="2016-04" db="EMBL/GenBank/DDBJ databases">
        <title>Complete Genome Sequences of Twelve Strains of a Stable Defined Moderately Diverse Mouse Microbiota 2 (sDMDMm2).</title>
        <authorList>
            <person name="Uchimura Y."/>
            <person name="Wyss M."/>
            <person name="Brugiroux S."/>
            <person name="Limenitakis J.P."/>
            <person name="Stecher B."/>
            <person name="McCoy K.D."/>
            <person name="Macpherson A.J."/>
        </authorList>
    </citation>
    <scope>NUCLEOTIDE SEQUENCE [LARGE SCALE GENOMIC DNA]</scope>
    <source>
        <strain evidence="6">YL27</strain>
    </source>
</reference>
<dbReference type="OrthoDB" id="396512at2"/>
<dbReference type="GO" id="GO:0016758">
    <property type="term" value="F:hexosyltransferase activity"/>
    <property type="evidence" value="ECO:0007669"/>
    <property type="project" value="UniProtKB-ARBA"/>
</dbReference>
<keyword evidence="2 5" id="KW-0808">Transferase</keyword>
<keyword evidence="1" id="KW-0328">Glycosyltransferase</keyword>
<accession>A0A1B1SC01</accession>
<gene>
    <name evidence="4" type="ORF">A4V02_11970</name>
    <name evidence="5" type="ORF">E5333_14685</name>
</gene>
<proteinExistence type="predicted"/>
<keyword evidence="6" id="KW-1185">Reference proteome</keyword>
<dbReference type="AlphaFoldDB" id="A0A1B1SC01"/>
<name>A0A1B1SC01_9BACT</name>
<protein>
    <submittedName>
        <fullName evidence="5">Glycosyltransferase</fullName>
    </submittedName>
</protein>
<accession>A0A1Z2XGH8</accession>
<evidence type="ECO:0000256" key="2">
    <source>
        <dbReference type="ARBA" id="ARBA00022679"/>
    </source>
</evidence>
<dbReference type="EMBL" id="SRYD01000089">
    <property type="protein sequence ID" value="TGY68627.1"/>
    <property type="molecule type" value="Genomic_DNA"/>
</dbReference>
<organism evidence="4 6">
    <name type="scientific">Muribaculum intestinale</name>
    <dbReference type="NCBI Taxonomy" id="1796646"/>
    <lineage>
        <taxon>Bacteria</taxon>
        <taxon>Pseudomonadati</taxon>
        <taxon>Bacteroidota</taxon>
        <taxon>Bacteroidia</taxon>
        <taxon>Bacteroidales</taxon>
        <taxon>Muribaculaceae</taxon>
        <taxon>Muribaculum</taxon>
    </lineage>
</organism>
<dbReference type="CDD" id="cd00761">
    <property type="entry name" value="Glyco_tranf_GTA_type"/>
    <property type="match status" value="1"/>
</dbReference>
<dbReference type="InterPro" id="IPR029044">
    <property type="entry name" value="Nucleotide-diphossugar_trans"/>
</dbReference>
<evidence type="ECO:0000313" key="7">
    <source>
        <dbReference type="Proteomes" id="UP000306630"/>
    </source>
</evidence>
<dbReference type="PANTHER" id="PTHR22916">
    <property type="entry name" value="GLYCOSYLTRANSFERASE"/>
    <property type="match status" value="1"/>
</dbReference>
<dbReference type="GeneID" id="65537589"/>
<reference evidence="5 7" key="3">
    <citation type="submission" date="2019-04" db="EMBL/GenBank/DDBJ databases">
        <title>Microbes associate with the intestines of laboratory mice.</title>
        <authorList>
            <person name="Navarre W."/>
            <person name="Wong E."/>
            <person name="Huang K."/>
            <person name="Tropini C."/>
            <person name="Ng K."/>
            <person name="Yu B."/>
        </authorList>
    </citation>
    <scope>NUCLEOTIDE SEQUENCE [LARGE SCALE GENOMIC DNA]</scope>
    <source>
        <strain evidence="5 7">NM06_A21</strain>
    </source>
</reference>
<evidence type="ECO:0000313" key="6">
    <source>
        <dbReference type="Proteomes" id="UP000186351"/>
    </source>
</evidence>
<evidence type="ECO:0000313" key="4">
    <source>
        <dbReference type="EMBL" id="ANU64363.1"/>
    </source>
</evidence>
<dbReference type="EMBL" id="CP015402">
    <property type="protein sequence ID" value="ANU64363.1"/>
    <property type="molecule type" value="Genomic_DNA"/>
</dbReference>
<dbReference type="Proteomes" id="UP000306630">
    <property type="component" value="Unassembled WGS sequence"/>
</dbReference>
<dbReference type="RefSeq" id="WP_068961644.1">
    <property type="nucleotide sequence ID" value="NZ_CAJTAP010000004.1"/>
</dbReference>
<evidence type="ECO:0000256" key="1">
    <source>
        <dbReference type="ARBA" id="ARBA00022676"/>
    </source>
</evidence>
<dbReference type="Pfam" id="PF00535">
    <property type="entry name" value="Glycos_transf_2"/>
    <property type="match status" value="1"/>
</dbReference>
<dbReference type="Gene3D" id="3.90.550.10">
    <property type="entry name" value="Spore Coat Polysaccharide Biosynthesis Protein SpsA, Chain A"/>
    <property type="match status" value="1"/>
</dbReference>
<reference evidence="4" key="2">
    <citation type="submission" date="2017-04" db="EMBL/GenBank/DDBJ databases">
        <title>Complete Genome Sequences of Twelve Strains of a Stable Defined Moderately Diverse Mouse Microbiota 2 (sDMDMm2).</title>
        <authorList>
            <person name="Uchimura Y."/>
            <person name="Wyss M."/>
            <person name="Brugiroux S."/>
            <person name="Limenitakis J.P."/>
            <person name="Stecher B."/>
            <person name="McCoy K.D."/>
            <person name="Macpherson A.J."/>
        </authorList>
    </citation>
    <scope>NUCLEOTIDE SEQUENCE</scope>
    <source>
        <strain evidence="4">YL27</strain>
    </source>
</reference>
<dbReference type="InterPro" id="IPR001173">
    <property type="entry name" value="Glyco_trans_2-like"/>
</dbReference>
<dbReference type="SUPFAM" id="SSF53448">
    <property type="entry name" value="Nucleotide-diphospho-sugar transferases"/>
    <property type="match status" value="1"/>
</dbReference>
<feature type="domain" description="Glycosyltransferase 2-like" evidence="3">
    <location>
        <begin position="7"/>
        <end position="137"/>
    </location>
</feature>
<dbReference type="KEGG" id="pary:A4V02_11970"/>